<evidence type="ECO:0000256" key="1">
    <source>
        <dbReference type="SAM" id="MobiDB-lite"/>
    </source>
</evidence>
<dbReference type="InParanoid" id="A0A1S0TJ09"/>
<accession>A0A1S0TJ09</accession>
<dbReference type="RefSeq" id="XP_003149273.1">
    <property type="nucleotide sequence ID" value="XM_003149225.1"/>
</dbReference>
<feature type="region of interest" description="Disordered" evidence="1">
    <location>
        <begin position="12"/>
        <end position="89"/>
    </location>
</feature>
<proteinExistence type="predicted"/>
<feature type="compositionally biased region" description="Polar residues" evidence="1">
    <location>
        <begin position="39"/>
        <end position="68"/>
    </location>
</feature>
<protein>
    <submittedName>
        <fullName evidence="2">Uncharacterized protein</fullName>
    </submittedName>
</protein>
<dbReference type="CTD" id="9951191"/>
<dbReference type="KEGG" id="loa:LOAG_13719"/>
<feature type="compositionally biased region" description="Basic and acidic residues" evidence="1">
    <location>
        <begin position="12"/>
        <end position="25"/>
    </location>
</feature>
<organism evidence="2">
    <name type="scientific">Loa loa</name>
    <name type="common">Eye worm</name>
    <name type="synonym">Filaria loa</name>
    <dbReference type="NCBI Taxonomy" id="7209"/>
    <lineage>
        <taxon>Eukaryota</taxon>
        <taxon>Metazoa</taxon>
        <taxon>Ecdysozoa</taxon>
        <taxon>Nematoda</taxon>
        <taxon>Chromadorea</taxon>
        <taxon>Rhabditida</taxon>
        <taxon>Spirurina</taxon>
        <taxon>Spiruromorpha</taxon>
        <taxon>Filarioidea</taxon>
        <taxon>Onchocercidae</taxon>
        <taxon>Loa</taxon>
    </lineage>
</organism>
<dbReference type="AlphaFoldDB" id="A0A1S0TJ09"/>
<evidence type="ECO:0000313" key="2">
    <source>
        <dbReference type="EMBL" id="EFO14796.1"/>
    </source>
</evidence>
<dbReference type="EMBL" id="JH712241">
    <property type="protein sequence ID" value="EFO14796.1"/>
    <property type="molecule type" value="Genomic_DNA"/>
</dbReference>
<gene>
    <name evidence="2" type="ORF">LOAG_13719</name>
</gene>
<name>A0A1S0TJ09_LOALO</name>
<sequence length="212" mass="23629">MDNDTVKYLKEKMRIEEGSEVKPPEKMGSLIDRTKMQRARSNGTRSTNWKGSISFLSSEGENKSQQNATKERGKSITGKRSEMKKQSKNFKNGVEANICPKTVAATVAGDSIRETCIMCKEVRLINPGEPRKTAELLVFFDTGSDCNYVLEPMVAKLNLKQTSPSVRMLLTGTVGTKKYGSRKMAFGVQTLSGNVKNIQTYIVDSILERMLM</sequence>
<dbReference type="GeneID" id="9951191"/>
<reference evidence="2" key="1">
    <citation type="submission" date="2012-04" db="EMBL/GenBank/DDBJ databases">
        <title>The Genome Sequence of Loa loa.</title>
        <authorList>
            <consortium name="The Broad Institute Genome Sequencing Platform"/>
            <consortium name="Broad Institute Genome Sequencing Center for Infectious Disease"/>
            <person name="Nutman T.B."/>
            <person name="Fink D.L."/>
            <person name="Russ C."/>
            <person name="Young S."/>
            <person name="Zeng Q."/>
            <person name="Gargeya S."/>
            <person name="Alvarado L."/>
            <person name="Berlin A."/>
            <person name="Chapman S.B."/>
            <person name="Chen Z."/>
            <person name="Freedman E."/>
            <person name="Gellesch M."/>
            <person name="Goldberg J."/>
            <person name="Griggs A."/>
            <person name="Gujja S."/>
            <person name="Heilman E.R."/>
            <person name="Heiman D."/>
            <person name="Howarth C."/>
            <person name="Mehta T."/>
            <person name="Neiman D."/>
            <person name="Pearson M."/>
            <person name="Roberts A."/>
            <person name="Saif S."/>
            <person name="Shea T."/>
            <person name="Shenoy N."/>
            <person name="Sisk P."/>
            <person name="Stolte C."/>
            <person name="Sykes S."/>
            <person name="White J."/>
            <person name="Yandava C."/>
            <person name="Haas B."/>
            <person name="Henn M.R."/>
            <person name="Nusbaum C."/>
            <person name="Birren B."/>
        </authorList>
    </citation>
    <scope>NUCLEOTIDE SEQUENCE [LARGE SCALE GENOMIC DNA]</scope>
</reference>
<feature type="compositionally biased region" description="Basic and acidic residues" evidence="1">
    <location>
        <begin position="69"/>
        <end position="85"/>
    </location>
</feature>